<evidence type="ECO:0000256" key="2">
    <source>
        <dbReference type="SAM" id="SignalP"/>
    </source>
</evidence>
<dbReference type="EMBL" id="BLVP01000005">
    <property type="protein sequence ID" value="GFM36279.1"/>
    <property type="molecule type" value="Genomic_DNA"/>
</dbReference>
<gene>
    <name evidence="3" type="ORF">DSM19430T_09630</name>
</gene>
<dbReference type="SUPFAM" id="SSF48452">
    <property type="entry name" value="TPR-like"/>
    <property type="match status" value="2"/>
</dbReference>
<name>A0A7J0BRH2_9BACT</name>
<dbReference type="PROSITE" id="PS50005">
    <property type="entry name" value="TPR"/>
    <property type="match status" value="1"/>
</dbReference>
<dbReference type="Proteomes" id="UP000503820">
    <property type="component" value="Unassembled WGS sequence"/>
</dbReference>
<proteinExistence type="predicted"/>
<dbReference type="PANTHER" id="PTHR12558">
    <property type="entry name" value="CELL DIVISION CYCLE 16,23,27"/>
    <property type="match status" value="1"/>
</dbReference>
<protein>
    <recommendedName>
        <fullName evidence="5">Tetratricopeptide repeat protein</fullName>
    </recommendedName>
</protein>
<keyword evidence="4" id="KW-1185">Reference proteome</keyword>
<keyword evidence="2" id="KW-0732">Signal</keyword>
<dbReference type="InterPro" id="IPR019734">
    <property type="entry name" value="TPR_rpt"/>
</dbReference>
<dbReference type="Pfam" id="PF13432">
    <property type="entry name" value="TPR_16"/>
    <property type="match status" value="3"/>
</dbReference>
<comment type="caution">
    <text evidence="3">The sequence shown here is derived from an EMBL/GenBank/DDBJ whole genome shotgun (WGS) entry which is preliminary data.</text>
</comment>
<keyword evidence="1" id="KW-0802">TPR repeat</keyword>
<dbReference type="Gene3D" id="1.25.40.10">
    <property type="entry name" value="Tetratricopeptide repeat domain"/>
    <property type="match status" value="3"/>
</dbReference>
<feature type="repeat" description="TPR" evidence="1">
    <location>
        <begin position="222"/>
        <end position="255"/>
    </location>
</feature>
<feature type="signal peptide" evidence="2">
    <location>
        <begin position="1"/>
        <end position="33"/>
    </location>
</feature>
<evidence type="ECO:0000256" key="1">
    <source>
        <dbReference type="PROSITE-ProRule" id="PRU00339"/>
    </source>
</evidence>
<reference evidence="3 4" key="1">
    <citation type="submission" date="2020-05" db="EMBL/GenBank/DDBJ databases">
        <title>Draft genome sequence of Desulfovibrio psychrotolerans JS1T.</title>
        <authorList>
            <person name="Ueno A."/>
            <person name="Tamazawa S."/>
            <person name="Tamamura S."/>
            <person name="Murakami T."/>
            <person name="Kiyama T."/>
            <person name="Inomata H."/>
            <person name="Amano Y."/>
            <person name="Miyakawa K."/>
            <person name="Tamaki H."/>
            <person name="Naganuma T."/>
            <person name="Kaneko K."/>
        </authorList>
    </citation>
    <scope>NUCLEOTIDE SEQUENCE [LARGE SCALE GENOMIC DNA]</scope>
    <source>
        <strain evidence="3 4">JS1</strain>
    </source>
</reference>
<evidence type="ECO:0000313" key="4">
    <source>
        <dbReference type="Proteomes" id="UP000503820"/>
    </source>
</evidence>
<dbReference type="AlphaFoldDB" id="A0A7J0BRH2"/>
<sequence>MLTIHIAPYGAFRTLLLCAALLLGLATVRPALGAPQDEQRQVTQQEYTLFNEAKRHAERKNFAKADEILNRYFTGDTRRRHLFGYELYSYVLLQIGGEPAIAKAVRILEEGTAAYPGNSGLLLNLGTAYAQSGQPLKAAETYLKAYEQEGRTNHSLVFSAAVLLADAGKPGEAYEALSPLKDLPEARDDWFVLLGQCALRMKKPRQAAEVVRTGLQRYPEHTNLWRILGHAHMQEGNREQAAAAFGVAHKLTPASEEEQRQLASLYSSVGAPIMGKEALGQAPATAQLLDHLAFGLARTGDLTGALDKAQQALAMEPTAERRFRKGQILLRMRRMDEARQVFSGLATEKGRWQGKAQWALCIIAWQEGDWQAAKSALEVAAQSDATIRKRALRLMALLETVTTRPQ</sequence>
<dbReference type="RefSeq" id="WP_174408966.1">
    <property type="nucleotide sequence ID" value="NZ_BLVP01000005.1"/>
</dbReference>
<evidence type="ECO:0008006" key="5">
    <source>
        <dbReference type="Google" id="ProtNLM"/>
    </source>
</evidence>
<dbReference type="InterPro" id="IPR011990">
    <property type="entry name" value="TPR-like_helical_dom_sf"/>
</dbReference>
<feature type="chain" id="PRO_5029516945" description="Tetratricopeptide repeat protein" evidence="2">
    <location>
        <begin position="34"/>
        <end position="406"/>
    </location>
</feature>
<dbReference type="PANTHER" id="PTHR12558:SF13">
    <property type="entry name" value="CELL DIVISION CYCLE PROTEIN 27 HOMOLOG"/>
    <property type="match status" value="1"/>
</dbReference>
<evidence type="ECO:0000313" key="3">
    <source>
        <dbReference type="EMBL" id="GFM36279.1"/>
    </source>
</evidence>
<accession>A0A7J0BRH2</accession>
<dbReference type="SMART" id="SM00028">
    <property type="entry name" value="TPR"/>
    <property type="match status" value="4"/>
</dbReference>
<organism evidence="3 4">
    <name type="scientific">Desulfovibrio psychrotolerans</name>
    <dbReference type="NCBI Taxonomy" id="415242"/>
    <lineage>
        <taxon>Bacteria</taxon>
        <taxon>Pseudomonadati</taxon>
        <taxon>Thermodesulfobacteriota</taxon>
        <taxon>Desulfovibrionia</taxon>
        <taxon>Desulfovibrionales</taxon>
        <taxon>Desulfovibrionaceae</taxon>
        <taxon>Desulfovibrio</taxon>
    </lineage>
</organism>